<dbReference type="GO" id="GO:0016787">
    <property type="term" value="F:hydrolase activity"/>
    <property type="evidence" value="ECO:0007669"/>
    <property type="project" value="UniProtKB-KW"/>
</dbReference>
<gene>
    <name evidence="2" type="ORF">DES40_1793</name>
</gene>
<organism evidence="2 3">
    <name type="scientific">Litorimonas taeanensis</name>
    <dbReference type="NCBI Taxonomy" id="568099"/>
    <lineage>
        <taxon>Bacteria</taxon>
        <taxon>Pseudomonadati</taxon>
        <taxon>Pseudomonadota</taxon>
        <taxon>Alphaproteobacteria</taxon>
        <taxon>Maricaulales</taxon>
        <taxon>Robiginitomaculaceae</taxon>
    </lineage>
</organism>
<keyword evidence="3" id="KW-1185">Reference proteome</keyword>
<proteinExistence type="predicted"/>
<dbReference type="InterPro" id="IPR022742">
    <property type="entry name" value="Hydrolase_4"/>
</dbReference>
<evidence type="ECO:0000313" key="2">
    <source>
        <dbReference type="EMBL" id="RKQ69015.1"/>
    </source>
</evidence>
<reference evidence="2 3" key="1">
    <citation type="submission" date="2018-10" db="EMBL/GenBank/DDBJ databases">
        <title>Genomic Encyclopedia of Type Strains, Phase IV (KMG-IV): sequencing the most valuable type-strain genomes for metagenomic binning, comparative biology and taxonomic classification.</title>
        <authorList>
            <person name="Goeker M."/>
        </authorList>
    </citation>
    <scope>NUCLEOTIDE SEQUENCE [LARGE SCALE GENOMIC DNA]</scope>
    <source>
        <strain evidence="2 3">DSM 22008</strain>
    </source>
</reference>
<dbReference type="InterPro" id="IPR051044">
    <property type="entry name" value="MAG_DAG_Lipase"/>
</dbReference>
<dbReference type="Proteomes" id="UP000282211">
    <property type="component" value="Unassembled WGS sequence"/>
</dbReference>
<dbReference type="OrthoDB" id="9798884at2"/>
<dbReference type="SUPFAM" id="SSF53474">
    <property type="entry name" value="alpha/beta-Hydrolases"/>
    <property type="match status" value="1"/>
</dbReference>
<dbReference type="Gene3D" id="3.40.50.1820">
    <property type="entry name" value="alpha/beta hydrolase"/>
    <property type="match status" value="1"/>
</dbReference>
<dbReference type="InParanoid" id="A0A420WDJ0"/>
<dbReference type="EMBL" id="RBII01000002">
    <property type="protein sequence ID" value="RKQ69015.1"/>
    <property type="molecule type" value="Genomic_DNA"/>
</dbReference>
<evidence type="ECO:0000259" key="1">
    <source>
        <dbReference type="Pfam" id="PF12146"/>
    </source>
</evidence>
<feature type="domain" description="Serine aminopeptidase S33" evidence="1">
    <location>
        <begin position="25"/>
        <end position="258"/>
    </location>
</feature>
<dbReference type="Pfam" id="PF12146">
    <property type="entry name" value="Hydrolase_4"/>
    <property type="match status" value="1"/>
</dbReference>
<dbReference type="InterPro" id="IPR000073">
    <property type="entry name" value="AB_hydrolase_1"/>
</dbReference>
<protein>
    <submittedName>
        <fullName evidence="2">Alpha-beta hydrolase superfamily lysophospholipase</fullName>
    </submittedName>
</protein>
<dbReference type="PRINTS" id="PR00111">
    <property type="entry name" value="ABHYDROLASE"/>
</dbReference>
<dbReference type="PANTHER" id="PTHR11614">
    <property type="entry name" value="PHOSPHOLIPASE-RELATED"/>
    <property type="match status" value="1"/>
</dbReference>
<comment type="caution">
    <text evidence="2">The sequence shown here is derived from an EMBL/GenBank/DDBJ whole genome shotgun (WGS) entry which is preliminary data.</text>
</comment>
<name>A0A420WDJ0_9PROT</name>
<accession>A0A420WDJ0</accession>
<sequence length="280" mass="30622">MTSVLFETISLADETKLVGRHWAVQKPKAVMSLVHGLGEHSGRYESLAPDLVKAGVAVVAIDLRGHGQSDGKRGVCTDYALLRSDLQALLDTTRRLYPQRPHFLYGHSMGGGVVLDYGFTAEADIMGIMASAPFILLPKSPPAILRGLAKVIAKIAPQATMRQPLSGDKISTLPVEQESYEADPLNHNQIGFGFAMDALAIGQSISDRAGLWSKPLLLMHAKEDQLTSFQGSESFAEAGRNIVFRAYENSEHEMHHDTPRAEVLSEMIAFINTQIKMNEK</sequence>
<dbReference type="AlphaFoldDB" id="A0A420WDJ0"/>
<evidence type="ECO:0000313" key="3">
    <source>
        <dbReference type="Proteomes" id="UP000282211"/>
    </source>
</evidence>
<keyword evidence="2" id="KW-0378">Hydrolase</keyword>
<dbReference type="InterPro" id="IPR029058">
    <property type="entry name" value="AB_hydrolase_fold"/>
</dbReference>